<sequence length="409" mass="43390">MTRFDPYFQSALDALSRQHLRRDLAPLAHHGPAIVRRDGAELLNFSSNDYLGLSRHPILRERAIDWTRRFGTGSGASRLVTGTTDQHRLVEEKLARFKGTEAALLFASGWQANAAVLPSLFRLSREQAGAPALVFTDRLNHASMHHGCQAAGVRQIRFAHNDLDHLDQLLTQRRGQAGLRFIVTESVFSMDGDRADIAGLRALADRHDAFLYLDEAHATGVLGPQGRGLSAQSASIPSASIQSGPHPSGGADLAMGTFSKAMGSFGAYVAGSRALCDWLVSTCSGFIYTTALPPGLLGAIDAALDLVPTMDAARAHLSAISDRVRAGIAALGWDTGASTTQIVPVIVGPADRTLQLARTLTDHGILGSAIRPPTVPAGTARIRLALSAAHDDSMIDRLLRALAAGTGPA</sequence>
<comment type="cofactor">
    <cofactor evidence="1 12">
        <name>pyridoxal 5'-phosphate</name>
        <dbReference type="ChEBI" id="CHEBI:597326"/>
    </cofactor>
</comment>
<evidence type="ECO:0000259" key="13">
    <source>
        <dbReference type="Pfam" id="PF00155"/>
    </source>
</evidence>
<reference evidence="14 15" key="1">
    <citation type="submission" date="2024-04" db="EMBL/GenBank/DDBJ databases">
        <title>Complete genome sequence of Nguyenibacter vanlangesis HBCM-1154, a strain capable of nitrogen fixation, IAA production, and phosphorus solubilization isolated from sugarcane soil.</title>
        <authorList>
            <person name="MY HANH P."/>
        </authorList>
    </citation>
    <scope>NUCLEOTIDE SEQUENCE [LARGE SCALE GENOMIC DNA]</scope>
    <source>
        <strain evidence="14 15">HBCM 1154</strain>
    </source>
</reference>
<dbReference type="RefSeq" id="WP_342628870.1">
    <property type="nucleotide sequence ID" value="NZ_CP152276.1"/>
</dbReference>
<dbReference type="Proteomes" id="UP001449795">
    <property type="component" value="Chromosome"/>
</dbReference>
<dbReference type="Pfam" id="PF00155">
    <property type="entry name" value="Aminotran_1_2"/>
    <property type="match status" value="1"/>
</dbReference>
<proteinExistence type="inferred from homology"/>
<dbReference type="InterPro" id="IPR004839">
    <property type="entry name" value="Aminotransferase_I/II_large"/>
</dbReference>
<dbReference type="InterPro" id="IPR001917">
    <property type="entry name" value="Aminotrans_II_pyridoxalP_BS"/>
</dbReference>
<accession>A0ABZ3D7J3</accession>
<dbReference type="InterPro" id="IPR050087">
    <property type="entry name" value="AON_synthase_class-II"/>
</dbReference>
<name>A0ABZ3D7J3_9PROT</name>
<evidence type="ECO:0000256" key="2">
    <source>
        <dbReference type="ARBA" id="ARBA00004746"/>
    </source>
</evidence>
<evidence type="ECO:0000313" key="15">
    <source>
        <dbReference type="Proteomes" id="UP001449795"/>
    </source>
</evidence>
<feature type="domain" description="Aminotransferase class I/classII large" evidence="13">
    <location>
        <begin position="41"/>
        <end position="402"/>
    </location>
</feature>
<dbReference type="InterPro" id="IPR015421">
    <property type="entry name" value="PyrdxlP-dep_Trfase_major"/>
</dbReference>
<evidence type="ECO:0000256" key="10">
    <source>
        <dbReference type="ARBA" id="ARBA00033381"/>
    </source>
</evidence>
<keyword evidence="15" id="KW-1185">Reference proteome</keyword>
<dbReference type="PANTHER" id="PTHR13693:SF100">
    <property type="entry name" value="8-AMINO-7-OXONONANOATE SYNTHASE"/>
    <property type="match status" value="1"/>
</dbReference>
<evidence type="ECO:0000256" key="5">
    <source>
        <dbReference type="ARBA" id="ARBA00013187"/>
    </source>
</evidence>
<comment type="similarity">
    <text evidence="3">Belongs to the class-II pyridoxal-phosphate-dependent aminotransferase family. BioF subfamily.</text>
</comment>
<comment type="subunit">
    <text evidence="4">Homodimer.</text>
</comment>
<dbReference type="Gene3D" id="3.90.1150.10">
    <property type="entry name" value="Aspartate Aminotransferase, domain 1"/>
    <property type="match status" value="1"/>
</dbReference>
<dbReference type="InterPro" id="IPR015424">
    <property type="entry name" value="PyrdxlP-dep_Trfase"/>
</dbReference>
<evidence type="ECO:0000256" key="12">
    <source>
        <dbReference type="RuleBase" id="RU003693"/>
    </source>
</evidence>
<organism evidence="14 15">
    <name type="scientific">Nguyenibacter vanlangensis</name>
    <dbReference type="NCBI Taxonomy" id="1216886"/>
    <lineage>
        <taxon>Bacteria</taxon>
        <taxon>Pseudomonadati</taxon>
        <taxon>Pseudomonadota</taxon>
        <taxon>Alphaproteobacteria</taxon>
        <taxon>Acetobacterales</taxon>
        <taxon>Acetobacteraceae</taxon>
        <taxon>Nguyenibacter</taxon>
    </lineage>
</organism>
<evidence type="ECO:0000256" key="7">
    <source>
        <dbReference type="ARBA" id="ARBA00022756"/>
    </source>
</evidence>
<dbReference type="PANTHER" id="PTHR13693">
    <property type="entry name" value="CLASS II AMINOTRANSFERASE/8-AMINO-7-OXONONANOATE SYNTHASE"/>
    <property type="match status" value="1"/>
</dbReference>
<evidence type="ECO:0000256" key="6">
    <source>
        <dbReference type="ARBA" id="ARBA00022679"/>
    </source>
</evidence>
<comment type="pathway">
    <text evidence="2">Cofactor biosynthesis; biotin biosynthesis.</text>
</comment>
<evidence type="ECO:0000256" key="9">
    <source>
        <dbReference type="ARBA" id="ARBA00032610"/>
    </source>
</evidence>
<keyword evidence="7" id="KW-0093">Biotin biosynthesis</keyword>
<dbReference type="EMBL" id="CP152276">
    <property type="protein sequence ID" value="XAE43406.1"/>
    <property type="molecule type" value="Genomic_DNA"/>
</dbReference>
<keyword evidence="8 12" id="KW-0663">Pyridoxal phosphate</keyword>
<dbReference type="CDD" id="cd06454">
    <property type="entry name" value="KBL_like"/>
    <property type="match status" value="1"/>
</dbReference>
<protein>
    <recommendedName>
        <fullName evidence="5">8-amino-7-oxononanoate synthase</fullName>
        <ecNumber evidence="5">2.3.1.47</ecNumber>
    </recommendedName>
    <alternativeName>
        <fullName evidence="9">7-keto-8-amino-pelargonic acid synthase</fullName>
    </alternativeName>
    <alternativeName>
        <fullName evidence="10">8-amino-7-ketopelargonate synthase</fullName>
    </alternativeName>
</protein>
<gene>
    <name evidence="14" type="ORF">AAC691_02795</name>
</gene>
<evidence type="ECO:0000256" key="3">
    <source>
        <dbReference type="ARBA" id="ARBA00010008"/>
    </source>
</evidence>
<dbReference type="SUPFAM" id="SSF53383">
    <property type="entry name" value="PLP-dependent transferases"/>
    <property type="match status" value="1"/>
</dbReference>
<comment type="catalytic activity">
    <reaction evidence="11">
        <text>6-carboxyhexanoyl-[ACP] + L-alanine + H(+) = (8S)-8-amino-7-oxononanoate + holo-[ACP] + CO2</text>
        <dbReference type="Rhea" id="RHEA:42288"/>
        <dbReference type="Rhea" id="RHEA-COMP:9685"/>
        <dbReference type="Rhea" id="RHEA-COMP:9955"/>
        <dbReference type="ChEBI" id="CHEBI:15378"/>
        <dbReference type="ChEBI" id="CHEBI:16526"/>
        <dbReference type="ChEBI" id="CHEBI:57972"/>
        <dbReference type="ChEBI" id="CHEBI:64479"/>
        <dbReference type="ChEBI" id="CHEBI:78846"/>
        <dbReference type="ChEBI" id="CHEBI:149468"/>
        <dbReference type="EC" id="2.3.1.47"/>
    </reaction>
</comment>
<dbReference type="EC" id="2.3.1.47" evidence="5"/>
<dbReference type="InterPro" id="IPR015422">
    <property type="entry name" value="PyrdxlP-dep_Trfase_small"/>
</dbReference>
<dbReference type="GO" id="GO:0008710">
    <property type="term" value="F:8-amino-7-oxononanoate synthase activity"/>
    <property type="evidence" value="ECO:0007669"/>
    <property type="project" value="UniProtKB-EC"/>
</dbReference>
<keyword evidence="14" id="KW-0012">Acyltransferase</keyword>
<evidence type="ECO:0000256" key="1">
    <source>
        <dbReference type="ARBA" id="ARBA00001933"/>
    </source>
</evidence>
<dbReference type="Gene3D" id="3.40.640.10">
    <property type="entry name" value="Type I PLP-dependent aspartate aminotransferase-like (Major domain)"/>
    <property type="match status" value="1"/>
</dbReference>
<evidence type="ECO:0000256" key="11">
    <source>
        <dbReference type="ARBA" id="ARBA00047715"/>
    </source>
</evidence>
<evidence type="ECO:0000313" key="14">
    <source>
        <dbReference type="EMBL" id="XAE43406.1"/>
    </source>
</evidence>
<dbReference type="PROSITE" id="PS00599">
    <property type="entry name" value="AA_TRANSFER_CLASS_2"/>
    <property type="match status" value="1"/>
</dbReference>
<keyword evidence="6 14" id="KW-0808">Transferase</keyword>
<evidence type="ECO:0000256" key="8">
    <source>
        <dbReference type="ARBA" id="ARBA00022898"/>
    </source>
</evidence>
<evidence type="ECO:0000256" key="4">
    <source>
        <dbReference type="ARBA" id="ARBA00011738"/>
    </source>
</evidence>